<keyword evidence="1" id="KW-1133">Transmembrane helix</keyword>
<feature type="transmembrane region" description="Helical" evidence="1">
    <location>
        <begin position="102"/>
        <end position="122"/>
    </location>
</feature>
<keyword evidence="1" id="KW-0812">Transmembrane</keyword>
<reference evidence="3" key="1">
    <citation type="journal article" date="2019" name="Int. J. Syst. Evol. Microbiol.">
        <title>The Global Catalogue of Microorganisms (GCM) 10K type strain sequencing project: providing services to taxonomists for standard genome sequencing and annotation.</title>
        <authorList>
            <consortium name="The Broad Institute Genomics Platform"/>
            <consortium name="The Broad Institute Genome Sequencing Center for Infectious Disease"/>
            <person name="Wu L."/>
            <person name="Ma J."/>
        </authorList>
    </citation>
    <scope>NUCLEOTIDE SEQUENCE [LARGE SCALE GENOMIC DNA]</scope>
    <source>
        <strain evidence="3">JCM 18541</strain>
    </source>
</reference>
<dbReference type="EMBL" id="BAABKP010000001">
    <property type="protein sequence ID" value="GAA4794910.1"/>
    <property type="molecule type" value="Genomic_DNA"/>
</dbReference>
<evidence type="ECO:0000256" key="1">
    <source>
        <dbReference type="SAM" id="Phobius"/>
    </source>
</evidence>
<feature type="transmembrane region" description="Helical" evidence="1">
    <location>
        <begin position="31"/>
        <end position="53"/>
    </location>
</feature>
<sequence length="126" mass="13559">MSIAFSVLLALHLIGASLVFGIWVANLKKGIVVPGQFHAALLQLITGFAMYFWQMSQGMVLNHMMIGIKMLLALIIAIAAFMGQKKYKAALAVGRPEDAKNIALAHTVGGLALVNILIAVFMNTHI</sequence>
<protein>
    <recommendedName>
        <fullName evidence="4">Copper resistance protein D domain-containing protein</fullName>
    </recommendedName>
</protein>
<dbReference type="Proteomes" id="UP001500187">
    <property type="component" value="Unassembled WGS sequence"/>
</dbReference>
<feature type="transmembrane region" description="Helical" evidence="1">
    <location>
        <begin position="60"/>
        <end position="82"/>
    </location>
</feature>
<name>A0ABP9BFK4_9MICC</name>
<keyword evidence="3" id="KW-1185">Reference proteome</keyword>
<gene>
    <name evidence="2" type="ORF">GCM10023352_12540</name>
</gene>
<evidence type="ECO:0000313" key="2">
    <source>
        <dbReference type="EMBL" id="GAA4794910.1"/>
    </source>
</evidence>
<proteinExistence type="predicted"/>
<evidence type="ECO:0008006" key="4">
    <source>
        <dbReference type="Google" id="ProtNLM"/>
    </source>
</evidence>
<dbReference type="RefSeq" id="WP_251379828.1">
    <property type="nucleotide sequence ID" value="NZ_BAABKP010000001.1"/>
</dbReference>
<comment type="caution">
    <text evidence="2">The sequence shown here is derived from an EMBL/GenBank/DDBJ whole genome shotgun (WGS) entry which is preliminary data.</text>
</comment>
<organism evidence="2 3">
    <name type="scientific">Rothia endophytica</name>
    <dbReference type="NCBI Taxonomy" id="1324766"/>
    <lineage>
        <taxon>Bacteria</taxon>
        <taxon>Bacillati</taxon>
        <taxon>Actinomycetota</taxon>
        <taxon>Actinomycetes</taxon>
        <taxon>Micrococcales</taxon>
        <taxon>Micrococcaceae</taxon>
        <taxon>Rothia</taxon>
    </lineage>
</organism>
<evidence type="ECO:0000313" key="3">
    <source>
        <dbReference type="Proteomes" id="UP001500187"/>
    </source>
</evidence>
<accession>A0ABP9BFK4</accession>
<keyword evidence="1" id="KW-0472">Membrane</keyword>